<name>A0A8J5VD12_ZIZPA</name>
<accession>A0A8J5VD12</accession>
<evidence type="ECO:0000313" key="1">
    <source>
        <dbReference type="EMBL" id="KAG8054916.1"/>
    </source>
</evidence>
<protein>
    <submittedName>
        <fullName evidence="1">Uncharacterized protein</fullName>
    </submittedName>
</protein>
<evidence type="ECO:0000313" key="2">
    <source>
        <dbReference type="Proteomes" id="UP000729402"/>
    </source>
</evidence>
<reference evidence="1" key="2">
    <citation type="submission" date="2021-02" db="EMBL/GenBank/DDBJ databases">
        <authorList>
            <person name="Kimball J.A."/>
            <person name="Haas M.W."/>
            <person name="Macchietto M."/>
            <person name="Kono T."/>
            <person name="Duquette J."/>
            <person name="Shao M."/>
        </authorList>
    </citation>
    <scope>NUCLEOTIDE SEQUENCE</scope>
    <source>
        <tissue evidence="1">Fresh leaf tissue</tissue>
    </source>
</reference>
<dbReference type="EMBL" id="JAAALK010000288">
    <property type="protein sequence ID" value="KAG8054916.1"/>
    <property type="molecule type" value="Genomic_DNA"/>
</dbReference>
<organism evidence="1 2">
    <name type="scientific">Zizania palustris</name>
    <name type="common">Northern wild rice</name>
    <dbReference type="NCBI Taxonomy" id="103762"/>
    <lineage>
        <taxon>Eukaryota</taxon>
        <taxon>Viridiplantae</taxon>
        <taxon>Streptophyta</taxon>
        <taxon>Embryophyta</taxon>
        <taxon>Tracheophyta</taxon>
        <taxon>Spermatophyta</taxon>
        <taxon>Magnoliopsida</taxon>
        <taxon>Liliopsida</taxon>
        <taxon>Poales</taxon>
        <taxon>Poaceae</taxon>
        <taxon>BOP clade</taxon>
        <taxon>Oryzoideae</taxon>
        <taxon>Oryzeae</taxon>
        <taxon>Zizaniinae</taxon>
        <taxon>Zizania</taxon>
    </lineage>
</organism>
<dbReference type="AlphaFoldDB" id="A0A8J5VD12"/>
<sequence>MDTLPSLQGSKSIPSCCLPHAEHSESSSRTTYLGIQTPSFLRFNASRSSSFRILQAFRPASSDELSSFSPDSFEGLLCCIFFFCFSCTQRLKKS</sequence>
<reference evidence="1" key="1">
    <citation type="journal article" date="2021" name="bioRxiv">
        <title>Whole Genome Assembly and Annotation of Northern Wild Rice, Zizania palustris L., Supports a Whole Genome Duplication in the Zizania Genus.</title>
        <authorList>
            <person name="Haas M."/>
            <person name="Kono T."/>
            <person name="Macchietto M."/>
            <person name="Millas R."/>
            <person name="McGilp L."/>
            <person name="Shao M."/>
            <person name="Duquette J."/>
            <person name="Hirsch C.N."/>
            <person name="Kimball J."/>
        </authorList>
    </citation>
    <scope>NUCLEOTIDE SEQUENCE</scope>
    <source>
        <tissue evidence="1">Fresh leaf tissue</tissue>
    </source>
</reference>
<proteinExistence type="predicted"/>
<dbReference type="Proteomes" id="UP000729402">
    <property type="component" value="Unassembled WGS sequence"/>
</dbReference>
<gene>
    <name evidence="1" type="ORF">GUJ93_ZPchr0001g32300</name>
</gene>
<keyword evidence="2" id="KW-1185">Reference proteome</keyword>
<comment type="caution">
    <text evidence="1">The sequence shown here is derived from an EMBL/GenBank/DDBJ whole genome shotgun (WGS) entry which is preliminary data.</text>
</comment>